<keyword evidence="3" id="KW-1185">Reference proteome</keyword>
<evidence type="ECO:0000313" key="2">
    <source>
        <dbReference type="EMBL" id="CUG88091.1"/>
    </source>
</evidence>
<dbReference type="SUPFAM" id="SSF49464">
    <property type="entry name" value="Carboxypeptidase regulatory domain-like"/>
    <property type="match status" value="1"/>
</dbReference>
<dbReference type="Proteomes" id="UP000051952">
    <property type="component" value="Unassembled WGS sequence"/>
</dbReference>
<feature type="chain" id="PRO_5006622353" description="Membrane-associated protein" evidence="1">
    <location>
        <begin position="20"/>
        <end position="239"/>
    </location>
</feature>
<proteinExistence type="predicted"/>
<accession>A0A0S4JGI3</accession>
<dbReference type="VEuPathDB" id="TriTrypDB:BSAL_13650"/>
<reference evidence="3" key="1">
    <citation type="submission" date="2015-09" db="EMBL/GenBank/DDBJ databases">
        <authorList>
            <consortium name="Pathogen Informatics"/>
        </authorList>
    </citation>
    <scope>NUCLEOTIDE SEQUENCE [LARGE SCALE GENOMIC DNA]</scope>
    <source>
        <strain evidence="3">Lake Konstanz</strain>
    </source>
</reference>
<gene>
    <name evidence="2" type="ORF">BSAL_13650</name>
</gene>
<evidence type="ECO:0000313" key="3">
    <source>
        <dbReference type="Proteomes" id="UP000051952"/>
    </source>
</evidence>
<name>A0A0S4JGI3_BODSA</name>
<evidence type="ECO:0000256" key="1">
    <source>
        <dbReference type="SAM" id="SignalP"/>
    </source>
</evidence>
<dbReference type="EMBL" id="CYKH01001615">
    <property type="protein sequence ID" value="CUG88091.1"/>
    <property type="molecule type" value="Genomic_DNA"/>
</dbReference>
<sequence>MRASSCAIVIAVMISFVTAEPVKVIALDFVGLAPLVGATMDWLETGASYITDADGVVMLDAPIGASVTISFSGNSEYHQTQSSTVEVPVGGLTTLYNQLVMQVPTHLLFDVFWTVSPGTKNTSNCQVVVTVCNVNKTVYSQEQGLLGTVATLTPALESQTFYFGTWGKLSNNTNPLPNNLTSTSLDGGVLFENIAPNPDQWYEVTASHPGYSFSSTRFRCLKAGFVNAAPNQGPRATPL</sequence>
<evidence type="ECO:0008006" key="4">
    <source>
        <dbReference type="Google" id="ProtNLM"/>
    </source>
</evidence>
<dbReference type="AlphaFoldDB" id="A0A0S4JGI3"/>
<feature type="signal peptide" evidence="1">
    <location>
        <begin position="1"/>
        <end position="19"/>
    </location>
</feature>
<dbReference type="InterPro" id="IPR008969">
    <property type="entry name" value="CarboxyPept-like_regulatory"/>
</dbReference>
<organism evidence="2 3">
    <name type="scientific">Bodo saltans</name>
    <name type="common">Flagellated protozoan</name>
    <dbReference type="NCBI Taxonomy" id="75058"/>
    <lineage>
        <taxon>Eukaryota</taxon>
        <taxon>Discoba</taxon>
        <taxon>Euglenozoa</taxon>
        <taxon>Kinetoplastea</taxon>
        <taxon>Metakinetoplastina</taxon>
        <taxon>Eubodonida</taxon>
        <taxon>Bodonidae</taxon>
        <taxon>Bodo</taxon>
    </lineage>
</organism>
<protein>
    <recommendedName>
        <fullName evidence="4">Membrane-associated protein</fullName>
    </recommendedName>
</protein>
<keyword evidence="1" id="KW-0732">Signal</keyword>